<proteinExistence type="predicted"/>
<evidence type="ECO:0000313" key="1">
    <source>
        <dbReference type="EMBL" id="KAK8589113.1"/>
    </source>
</evidence>
<gene>
    <name evidence="1" type="ORF">V6N12_023519</name>
</gene>
<sequence length="100" mass="11104">MIFAIARIDNSEFFGCGGVLCGQFGAIRAIFPSPISPYSIGCEEAWTISIALDIYLEFVLFNGYGLIIESVSLTTLSWIQNSSSRPWRMGKFLKLDLKIS</sequence>
<reference evidence="1 2" key="1">
    <citation type="journal article" date="2024" name="G3 (Bethesda)">
        <title>Genome assembly of Hibiscus sabdariffa L. provides insights into metabolisms of medicinal natural products.</title>
        <authorList>
            <person name="Kim T."/>
        </authorList>
    </citation>
    <scope>NUCLEOTIDE SEQUENCE [LARGE SCALE GENOMIC DNA]</scope>
    <source>
        <strain evidence="1">TK-2024</strain>
        <tissue evidence="1">Old leaves</tissue>
    </source>
</reference>
<evidence type="ECO:0000313" key="2">
    <source>
        <dbReference type="Proteomes" id="UP001472677"/>
    </source>
</evidence>
<keyword evidence="2" id="KW-1185">Reference proteome</keyword>
<dbReference type="Proteomes" id="UP001472677">
    <property type="component" value="Unassembled WGS sequence"/>
</dbReference>
<name>A0ABR2FXY0_9ROSI</name>
<organism evidence="1 2">
    <name type="scientific">Hibiscus sabdariffa</name>
    <name type="common">roselle</name>
    <dbReference type="NCBI Taxonomy" id="183260"/>
    <lineage>
        <taxon>Eukaryota</taxon>
        <taxon>Viridiplantae</taxon>
        <taxon>Streptophyta</taxon>
        <taxon>Embryophyta</taxon>
        <taxon>Tracheophyta</taxon>
        <taxon>Spermatophyta</taxon>
        <taxon>Magnoliopsida</taxon>
        <taxon>eudicotyledons</taxon>
        <taxon>Gunneridae</taxon>
        <taxon>Pentapetalae</taxon>
        <taxon>rosids</taxon>
        <taxon>malvids</taxon>
        <taxon>Malvales</taxon>
        <taxon>Malvaceae</taxon>
        <taxon>Malvoideae</taxon>
        <taxon>Hibiscus</taxon>
    </lineage>
</organism>
<evidence type="ECO:0008006" key="3">
    <source>
        <dbReference type="Google" id="ProtNLM"/>
    </source>
</evidence>
<comment type="caution">
    <text evidence="1">The sequence shown here is derived from an EMBL/GenBank/DDBJ whole genome shotgun (WGS) entry which is preliminary data.</text>
</comment>
<protein>
    <recommendedName>
        <fullName evidence="3">RNase H type-1 domain-containing protein</fullName>
    </recommendedName>
</protein>
<accession>A0ABR2FXY0</accession>
<dbReference type="EMBL" id="JBBPBM010000004">
    <property type="protein sequence ID" value="KAK8589113.1"/>
    <property type="molecule type" value="Genomic_DNA"/>
</dbReference>